<dbReference type="Gene3D" id="1.10.260.40">
    <property type="entry name" value="lambda repressor-like DNA-binding domains"/>
    <property type="match status" value="1"/>
</dbReference>
<accession>A0A2T0BE48</accession>
<dbReference type="PROSITE" id="PS50943">
    <property type="entry name" value="HTH_CROC1"/>
    <property type="match status" value="1"/>
</dbReference>
<keyword evidence="5" id="KW-1185">Reference proteome</keyword>
<dbReference type="GO" id="GO:0003677">
    <property type="term" value="F:DNA binding"/>
    <property type="evidence" value="ECO:0007669"/>
    <property type="project" value="UniProtKB-KW"/>
</dbReference>
<keyword evidence="2" id="KW-0472">Membrane</keyword>
<dbReference type="InterPro" id="IPR010982">
    <property type="entry name" value="Lambda_DNA-bd_dom_sf"/>
</dbReference>
<feature type="transmembrane region" description="Helical" evidence="2">
    <location>
        <begin position="122"/>
        <end position="146"/>
    </location>
</feature>
<evidence type="ECO:0000256" key="1">
    <source>
        <dbReference type="ARBA" id="ARBA00023125"/>
    </source>
</evidence>
<dbReference type="SMART" id="SM00530">
    <property type="entry name" value="HTH_XRE"/>
    <property type="match status" value="1"/>
</dbReference>
<dbReference type="InterPro" id="IPR001387">
    <property type="entry name" value="Cro/C1-type_HTH"/>
</dbReference>
<keyword evidence="2" id="KW-1133">Transmembrane helix</keyword>
<organism evidence="4 5">
    <name type="scientific">Clostridium vincentii</name>
    <dbReference type="NCBI Taxonomy" id="52704"/>
    <lineage>
        <taxon>Bacteria</taxon>
        <taxon>Bacillati</taxon>
        <taxon>Bacillota</taxon>
        <taxon>Clostridia</taxon>
        <taxon>Eubacteriales</taxon>
        <taxon>Clostridiaceae</taxon>
        <taxon>Clostridium</taxon>
    </lineage>
</organism>
<dbReference type="CDD" id="cd00093">
    <property type="entry name" value="HTH_XRE"/>
    <property type="match status" value="1"/>
</dbReference>
<dbReference type="Proteomes" id="UP000239471">
    <property type="component" value="Unassembled WGS sequence"/>
</dbReference>
<evidence type="ECO:0000313" key="4">
    <source>
        <dbReference type="EMBL" id="PRR82107.1"/>
    </source>
</evidence>
<dbReference type="AlphaFoldDB" id="A0A2T0BE48"/>
<sequence>MNFSERLRKLRKEKGFSQEELAGRLGISRQAVSKWESGQSNPDTNNLIMLSEVYGISLDFLLKENDEKVERADEIKETNRRLHYEYESKRKAFGIPLVHINIGLGFYTARGIIAIGNISKGLISLGIVSLGVLSFGVLALGLISIASIALGILLALGGIAIGTIAIGGVAIGVVTIGGLSIGMYSVGGCSIASDIAIGNYARGHIAIGSTAKGVRTIIDTSANGNFANVTAVQVEKLINEEYPKLWEPIKDLMTMFF</sequence>
<dbReference type="SUPFAM" id="SSF47413">
    <property type="entry name" value="lambda repressor-like DNA-binding domains"/>
    <property type="match status" value="1"/>
</dbReference>
<feature type="domain" description="HTH cro/C1-type" evidence="3">
    <location>
        <begin position="7"/>
        <end position="61"/>
    </location>
</feature>
<dbReference type="Pfam" id="PF01381">
    <property type="entry name" value="HTH_3"/>
    <property type="match status" value="1"/>
</dbReference>
<name>A0A2T0BE48_9CLOT</name>
<evidence type="ECO:0000259" key="3">
    <source>
        <dbReference type="PROSITE" id="PS50943"/>
    </source>
</evidence>
<keyword evidence="1" id="KW-0238">DNA-binding</keyword>
<proteinExistence type="predicted"/>
<keyword evidence="2" id="KW-0812">Transmembrane</keyword>
<dbReference type="PANTHER" id="PTHR46558">
    <property type="entry name" value="TRACRIPTIONAL REGULATORY PROTEIN-RELATED-RELATED"/>
    <property type="match status" value="1"/>
</dbReference>
<evidence type="ECO:0000313" key="5">
    <source>
        <dbReference type="Proteomes" id="UP000239471"/>
    </source>
</evidence>
<evidence type="ECO:0000256" key="2">
    <source>
        <dbReference type="SAM" id="Phobius"/>
    </source>
</evidence>
<reference evidence="4 5" key="1">
    <citation type="submission" date="2018-03" db="EMBL/GenBank/DDBJ databases">
        <title>Genome sequence of Clostridium vincentii DSM 10228.</title>
        <authorList>
            <person name="Poehlein A."/>
            <person name="Daniel R."/>
        </authorList>
    </citation>
    <scope>NUCLEOTIDE SEQUENCE [LARGE SCALE GENOMIC DNA]</scope>
    <source>
        <strain evidence="4 5">DSM 10228</strain>
    </source>
</reference>
<dbReference type="RefSeq" id="WP_106060005.1">
    <property type="nucleotide sequence ID" value="NZ_PVXQ01000020.1"/>
</dbReference>
<dbReference type="PANTHER" id="PTHR46558:SF13">
    <property type="entry name" value="HTH-TYPE TRANSCRIPTIONAL REGULATOR IMMR"/>
    <property type="match status" value="1"/>
</dbReference>
<dbReference type="OrthoDB" id="9801008at2"/>
<dbReference type="EMBL" id="PVXQ01000020">
    <property type="protein sequence ID" value="PRR82107.1"/>
    <property type="molecule type" value="Genomic_DNA"/>
</dbReference>
<feature type="transmembrane region" description="Helical" evidence="2">
    <location>
        <begin position="152"/>
        <end position="176"/>
    </location>
</feature>
<protein>
    <submittedName>
        <fullName evidence="4">HTH-type transcriptional regulator ImmR</fullName>
    </submittedName>
</protein>
<comment type="caution">
    <text evidence="4">The sequence shown here is derived from an EMBL/GenBank/DDBJ whole genome shotgun (WGS) entry which is preliminary data.</text>
</comment>
<gene>
    <name evidence="4" type="primary">immR</name>
    <name evidence="4" type="ORF">CLVI_20420</name>
</gene>